<keyword evidence="3" id="KW-1185">Reference proteome</keyword>
<name>A0AAV2S0X8_MEGNR</name>
<feature type="transmembrane region" description="Helical" evidence="1">
    <location>
        <begin position="92"/>
        <end position="113"/>
    </location>
</feature>
<keyword evidence="1" id="KW-0812">Transmembrane</keyword>
<dbReference type="Proteomes" id="UP001497623">
    <property type="component" value="Unassembled WGS sequence"/>
</dbReference>
<feature type="transmembrane region" description="Helical" evidence="1">
    <location>
        <begin position="50"/>
        <end position="72"/>
    </location>
</feature>
<keyword evidence="1" id="KW-0472">Membrane</keyword>
<reference evidence="2 3" key="1">
    <citation type="submission" date="2024-05" db="EMBL/GenBank/DDBJ databases">
        <authorList>
            <person name="Wallberg A."/>
        </authorList>
    </citation>
    <scope>NUCLEOTIDE SEQUENCE [LARGE SCALE GENOMIC DNA]</scope>
</reference>
<dbReference type="EMBL" id="CAXKWB010038930">
    <property type="protein sequence ID" value="CAL4152613.1"/>
    <property type="molecule type" value="Genomic_DNA"/>
</dbReference>
<sequence>EGQLALSTVQCTTHSCSSLLKSCCPQLNKIFFNMGSGGGALGCCGTFAQILVFLVNTVLFAGSVLTITGSVLLLKNDNAIVRFIDVSNPNQVAYIGMCVGAVTAFVTFFGCAGSMKQSKFIIKLV</sequence>
<feature type="non-terminal residue" evidence="2">
    <location>
        <position position="1"/>
    </location>
</feature>
<evidence type="ECO:0000313" key="2">
    <source>
        <dbReference type="EMBL" id="CAL4152613.1"/>
    </source>
</evidence>
<gene>
    <name evidence="2" type="ORF">MNOR_LOCUS30982</name>
</gene>
<dbReference type="AlphaFoldDB" id="A0AAV2S0X8"/>
<comment type="caution">
    <text evidence="2">The sequence shown here is derived from an EMBL/GenBank/DDBJ whole genome shotgun (WGS) entry which is preliminary data.</text>
</comment>
<protein>
    <recommendedName>
        <fullName evidence="4">Tetraspanin</fullName>
    </recommendedName>
</protein>
<keyword evidence="1" id="KW-1133">Transmembrane helix</keyword>
<proteinExistence type="predicted"/>
<organism evidence="2 3">
    <name type="scientific">Meganyctiphanes norvegica</name>
    <name type="common">Northern krill</name>
    <name type="synonym">Thysanopoda norvegica</name>
    <dbReference type="NCBI Taxonomy" id="48144"/>
    <lineage>
        <taxon>Eukaryota</taxon>
        <taxon>Metazoa</taxon>
        <taxon>Ecdysozoa</taxon>
        <taxon>Arthropoda</taxon>
        <taxon>Crustacea</taxon>
        <taxon>Multicrustacea</taxon>
        <taxon>Malacostraca</taxon>
        <taxon>Eumalacostraca</taxon>
        <taxon>Eucarida</taxon>
        <taxon>Euphausiacea</taxon>
        <taxon>Euphausiidae</taxon>
        <taxon>Meganyctiphanes</taxon>
    </lineage>
</organism>
<evidence type="ECO:0000256" key="1">
    <source>
        <dbReference type="SAM" id="Phobius"/>
    </source>
</evidence>
<accession>A0AAV2S0X8</accession>
<evidence type="ECO:0000313" key="3">
    <source>
        <dbReference type="Proteomes" id="UP001497623"/>
    </source>
</evidence>
<evidence type="ECO:0008006" key="4">
    <source>
        <dbReference type="Google" id="ProtNLM"/>
    </source>
</evidence>
<feature type="non-terminal residue" evidence="2">
    <location>
        <position position="125"/>
    </location>
</feature>